<evidence type="ECO:0000256" key="4">
    <source>
        <dbReference type="HAMAP-Rule" id="MF_01914"/>
    </source>
</evidence>
<dbReference type="InterPro" id="IPR005653">
    <property type="entry name" value="OstA-like_N"/>
</dbReference>
<evidence type="ECO:0000256" key="2">
    <source>
        <dbReference type="ARBA" id="ARBA00022729"/>
    </source>
</evidence>
<name>A0ABV4P096_9GAMM</name>
<dbReference type="Proteomes" id="UP001569428">
    <property type="component" value="Unassembled WGS sequence"/>
</dbReference>
<gene>
    <name evidence="4 6" type="primary">lptA</name>
    <name evidence="6" type="ORF">ACCI49_10595</name>
</gene>
<feature type="signal peptide" evidence="4">
    <location>
        <begin position="1"/>
        <end position="28"/>
    </location>
</feature>
<evidence type="ECO:0000256" key="1">
    <source>
        <dbReference type="ARBA" id="ARBA00022448"/>
    </source>
</evidence>
<feature type="chain" id="PRO_5044923506" description="Lipopolysaccharide export system protein LptA" evidence="4">
    <location>
        <begin position="29"/>
        <end position="174"/>
    </location>
</feature>
<organism evidence="6 7">
    <name type="scientific">Microbulbifer epialgicus</name>
    <dbReference type="NCBI Taxonomy" id="393907"/>
    <lineage>
        <taxon>Bacteria</taxon>
        <taxon>Pseudomonadati</taxon>
        <taxon>Pseudomonadota</taxon>
        <taxon>Gammaproteobacteria</taxon>
        <taxon>Cellvibrionales</taxon>
        <taxon>Microbulbiferaceae</taxon>
        <taxon>Microbulbifer</taxon>
    </lineage>
</organism>
<comment type="caution">
    <text evidence="6">The sequence shown here is derived from an EMBL/GenBank/DDBJ whole genome shotgun (WGS) entry which is preliminary data.</text>
</comment>
<accession>A0ABV4P096</accession>
<dbReference type="Pfam" id="PF03968">
    <property type="entry name" value="LptD_N"/>
    <property type="match status" value="1"/>
</dbReference>
<dbReference type="Gene3D" id="2.60.450.10">
    <property type="entry name" value="Lipopolysaccharide (LPS) transport protein A like domain"/>
    <property type="match status" value="1"/>
</dbReference>
<dbReference type="HAMAP" id="MF_01914">
    <property type="entry name" value="LPS_assembly_LptA"/>
    <property type="match status" value="1"/>
</dbReference>
<dbReference type="RefSeq" id="WP_371838930.1">
    <property type="nucleotide sequence ID" value="NZ_JBGMEK010000019.1"/>
</dbReference>
<evidence type="ECO:0000313" key="6">
    <source>
        <dbReference type="EMBL" id="MFA0811365.1"/>
    </source>
</evidence>
<comment type="similarity">
    <text evidence="4">Belongs to the LptA family.</text>
</comment>
<dbReference type="NCBIfam" id="TIGR03002">
    <property type="entry name" value="outer_YhbN_LptA"/>
    <property type="match status" value="1"/>
</dbReference>
<reference evidence="6 7" key="1">
    <citation type="submission" date="2024-08" db="EMBL/GenBank/DDBJ databases">
        <authorList>
            <person name="Ishaq N."/>
        </authorList>
    </citation>
    <scope>NUCLEOTIDE SEQUENCE [LARGE SCALE GENOMIC DNA]</scope>
    <source>
        <strain evidence="6 7">DSM 18651</strain>
    </source>
</reference>
<keyword evidence="1 4" id="KW-0813">Transport</keyword>
<dbReference type="PANTHER" id="PTHR36504:SF1">
    <property type="entry name" value="LIPOPOLYSACCHARIDE EXPORT SYSTEM PROTEIN LPTA"/>
    <property type="match status" value="1"/>
</dbReference>
<keyword evidence="2 4" id="KW-0732">Signal</keyword>
<evidence type="ECO:0000256" key="3">
    <source>
        <dbReference type="ARBA" id="ARBA00022764"/>
    </source>
</evidence>
<comment type="subunit">
    <text evidence="4">Component of the lipopolysaccharide transport and assembly complex.</text>
</comment>
<comment type="subcellular location">
    <subcellularLocation>
        <location evidence="4">Periplasm</location>
    </subcellularLocation>
</comment>
<sequence length="174" mass="19483" precursor="true">MTLTKLFHFVVRTFALTTLLTLTSVANALPEDRQQRINISSDAMNAGLSSNLVVYNHNVVITQGSLKIEADRVEVYFTPDKEISRVIALGKPARFQQKILEGENPIKAHAQKIEYAVSSEQLQLTGKAYVDRDGNTLTAERIDYDLTTEQMSAEGQAGKRIEMIWQPEKKEGSQ</sequence>
<protein>
    <recommendedName>
        <fullName evidence="4">Lipopolysaccharide export system protein LptA</fullName>
    </recommendedName>
</protein>
<dbReference type="PANTHER" id="PTHR36504">
    <property type="entry name" value="LIPOPOLYSACCHARIDE EXPORT SYSTEM PROTEIN LPTA"/>
    <property type="match status" value="1"/>
</dbReference>
<evidence type="ECO:0000313" key="7">
    <source>
        <dbReference type="Proteomes" id="UP001569428"/>
    </source>
</evidence>
<proteinExistence type="inferred from homology"/>
<feature type="domain" description="Organic solvent tolerance-like N-terminal" evidence="5">
    <location>
        <begin position="38"/>
        <end position="149"/>
    </location>
</feature>
<dbReference type="EMBL" id="JBGMEK010000019">
    <property type="protein sequence ID" value="MFA0811365.1"/>
    <property type="molecule type" value="Genomic_DNA"/>
</dbReference>
<dbReference type="InterPro" id="IPR014340">
    <property type="entry name" value="LptA"/>
</dbReference>
<keyword evidence="7" id="KW-1185">Reference proteome</keyword>
<evidence type="ECO:0000259" key="5">
    <source>
        <dbReference type="Pfam" id="PF03968"/>
    </source>
</evidence>
<comment type="function">
    <text evidence="4">Involved in the assembly of lipopolysaccharide (LPS). Required for the translocation of LPS from the inner membrane to the outer membrane. May form a bridge between the inner membrane and the outer membrane, via interactions with LptC and LptD, thereby facilitating LPS transfer across the periplasm.</text>
</comment>
<dbReference type="InterPro" id="IPR052037">
    <property type="entry name" value="LPS_export_LptA"/>
</dbReference>
<keyword evidence="3 4" id="KW-0574">Periplasm</keyword>